<comment type="caution">
    <text evidence="2">The sequence shown here is derived from an EMBL/GenBank/DDBJ whole genome shotgun (WGS) entry which is preliminary data.</text>
</comment>
<reference evidence="2" key="1">
    <citation type="submission" date="2021-01" db="EMBL/GenBank/DDBJ databases">
        <authorList>
            <person name="Lovell J.T."/>
            <person name="Bentley N."/>
            <person name="Bhattarai G."/>
            <person name="Jenkins J.W."/>
            <person name="Sreedasyam A."/>
            <person name="Alarcon Y."/>
            <person name="Bock C."/>
            <person name="Boston L."/>
            <person name="Carlson J."/>
            <person name="Cervantes K."/>
            <person name="Clermont K."/>
            <person name="Krom N."/>
            <person name="Kubenka K."/>
            <person name="Mamidi S."/>
            <person name="Mattison C."/>
            <person name="Monteros M."/>
            <person name="Pisani C."/>
            <person name="Plott C."/>
            <person name="Rajasekar S."/>
            <person name="Rhein H.S."/>
            <person name="Rohla C."/>
            <person name="Song M."/>
            <person name="Hilaire R.S."/>
            <person name="Shu S."/>
            <person name="Wells L."/>
            <person name="Wang X."/>
            <person name="Webber J."/>
            <person name="Heerema R.J."/>
            <person name="Klein P."/>
            <person name="Conner P."/>
            <person name="Grauke L."/>
            <person name="Grimwood J."/>
            <person name="Schmutz J."/>
            <person name="Randall J.J."/>
        </authorList>
    </citation>
    <scope>NUCLEOTIDE SEQUENCE</scope>
    <source>
        <tissue evidence="2">Leaf</tissue>
    </source>
</reference>
<feature type="compositionally biased region" description="Basic and acidic residues" evidence="1">
    <location>
        <begin position="39"/>
        <end position="65"/>
    </location>
</feature>
<proteinExistence type="predicted"/>
<sequence>MMAKSAIECKDRRTRGKWFCFSESEMDVARQLIQLSGEPDDRHDDGDGDDNKDGCAEGKVEKSKGGDTANVSSTNNNNVGETFEEDQEEDADCILWRRKRRFRSVYYLYRSTKPVTAVNDKIRRKCAV</sequence>
<dbReference type="AlphaFoldDB" id="A0A922F0H3"/>
<feature type="region of interest" description="Disordered" evidence="1">
    <location>
        <begin position="33"/>
        <end position="89"/>
    </location>
</feature>
<feature type="compositionally biased region" description="Low complexity" evidence="1">
    <location>
        <begin position="68"/>
        <end position="79"/>
    </location>
</feature>
<evidence type="ECO:0000256" key="1">
    <source>
        <dbReference type="SAM" id="MobiDB-lite"/>
    </source>
</evidence>
<dbReference type="EMBL" id="CM031829">
    <property type="protein sequence ID" value="KAG6711210.1"/>
    <property type="molecule type" value="Genomic_DNA"/>
</dbReference>
<dbReference type="PANTHER" id="PTHR35167">
    <property type="entry name" value="OS05G0216466 PROTEIN"/>
    <property type="match status" value="1"/>
</dbReference>
<dbReference type="PANTHER" id="PTHR35167:SF3">
    <property type="entry name" value="OS05G0216466 PROTEIN"/>
    <property type="match status" value="1"/>
</dbReference>
<dbReference type="Proteomes" id="UP000811246">
    <property type="component" value="Chromosome 5"/>
</dbReference>
<accession>A0A922F0H3</accession>
<name>A0A922F0H3_CARIL</name>
<evidence type="ECO:0000313" key="2">
    <source>
        <dbReference type="EMBL" id="KAG6711210.1"/>
    </source>
</evidence>
<evidence type="ECO:0000313" key="3">
    <source>
        <dbReference type="Proteomes" id="UP000811246"/>
    </source>
</evidence>
<protein>
    <submittedName>
        <fullName evidence="2">Uncharacterized protein</fullName>
    </submittedName>
</protein>
<dbReference type="OrthoDB" id="1739516at2759"/>
<gene>
    <name evidence="2" type="ORF">I3842_05G042100</name>
</gene>
<organism evidence="2 3">
    <name type="scientific">Carya illinoinensis</name>
    <name type="common">Pecan</name>
    <dbReference type="NCBI Taxonomy" id="32201"/>
    <lineage>
        <taxon>Eukaryota</taxon>
        <taxon>Viridiplantae</taxon>
        <taxon>Streptophyta</taxon>
        <taxon>Embryophyta</taxon>
        <taxon>Tracheophyta</taxon>
        <taxon>Spermatophyta</taxon>
        <taxon>Magnoliopsida</taxon>
        <taxon>eudicotyledons</taxon>
        <taxon>Gunneridae</taxon>
        <taxon>Pentapetalae</taxon>
        <taxon>rosids</taxon>
        <taxon>fabids</taxon>
        <taxon>Fagales</taxon>
        <taxon>Juglandaceae</taxon>
        <taxon>Carya</taxon>
    </lineage>
</organism>